<evidence type="ECO:0000313" key="9">
    <source>
        <dbReference type="Proteomes" id="UP000887574"/>
    </source>
</evidence>
<evidence type="ECO:0000256" key="1">
    <source>
        <dbReference type="ARBA" id="ARBA00004434"/>
    </source>
</evidence>
<dbReference type="PANTHER" id="PTHR14009:SF1">
    <property type="entry name" value="MITOCHONDRIAL PROTON_CALCIUM EXCHANGER PROTEIN"/>
    <property type="match status" value="1"/>
</dbReference>
<keyword evidence="6 7" id="KW-0472">Membrane</keyword>
<comment type="subcellular location">
    <subcellularLocation>
        <location evidence="1">Mitochondrion inner membrane</location>
        <topology evidence="1">Single-pass membrane protein</topology>
    </subcellularLocation>
</comment>
<keyword evidence="4 7" id="KW-1133">Transmembrane helix</keyword>
<evidence type="ECO:0000256" key="2">
    <source>
        <dbReference type="ARBA" id="ARBA00022692"/>
    </source>
</evidence>
<dbReference type="InterPro" id="IPR044202">
    <property type="entry name" value="LETM1/MDM38-like"/>
</dbReference>
<feature type="domain" description="Letm1 RBD" evidence="8">
    <location>
        <begin position="92"/>
        <end position="179"/>
    </location>
</feature>
<dbReference type="GO" id="GO:0043022">
    <property type="term" value="F:ribosome binding"/>
    <property type="evidence" value="ECO:0007669"/>
    <property type="project" value="InterPro"/>
</dbReference>
<keyword evidence="3" id="KW-0999">Mitochondrion inner membrane</keyword>
<evidence type="ECO:0000313" key="10">
    <source>
        <dbReference type="WBParaSite" id="jg13907"/>
    </source>
</evidence>
<proteinExistence type="predicted"/>
<keyword evidence="5" id="KW-0496">Mitochondrion</keyword>
<reference evidence="10" key="1">
    <citation type="submission" date="2022-11" db="UniProtKB">
        <authorList>
            <consortium name="WormBaseParasite"/>
        </authorList>
    </citation>
    <scope>IDENTIFICATION</scope>
</reference>
<dbReference type="GO" id="GO:0030003">
    <property type="term" value="P:intracellular monoatomic cation homeostasis"/>
    <property type="evidence" value="ECO:0007669"/>
    <property type="project" value="TreeGrafter"/>
</dbReference>
<dbReference type="AlphaFoldDB" id="A0A915CY49"/>
<dbReference type="WBParaSite" id="jg13907">
    <property type="protein sequence ID" value="jg13907"/>
    <property type="gene ID" value="jg13907"/>
</dbReference>
<dbReference type="InterPro" id="IPR033122">
    <property type="entry name" value="LETM1-like_RBD"/>
</dbReference>
<organism evidence="9 10">
    <name type="scientific">Ditylenchus dipsaci</name>
    <dbReference type="NCBI Taxonomy" id="166011"/>
    <lineage>
        <taxon>Eukaryota</taxon>
        <taxon>Metazoa</taxon>
        <taxon>Ecdysozoa</taxon>
        <taxon>Nematoda</taxon>
        <taxon>Chromadorea</taxon>
        <taxon>Rhabditida</taxon>
        <taxon>Tylenchina</taxon>
        <taxon>Tylenchomorpha</taxon>
        <taxon>Sphaerularioidea</taxon>
        <taxon>Anguinidae</taxon>
        <taxon>Anguininae</taxon>
        <taxon>Ditylenchus</taxon>
    </lineage>
</organism>
<evidence type="ECO:0000256" key="3">
    <source>
        <dbReference type="ARBA" id="ARBA00022792"/>
    </source>
</evidence>
<evidence type="ECO:0000256" key="7">
    <source>
        <dbReference type="SAM" id="Phobius"/>
    </source>
</evidence>
<accession>A0A915CY49</accession>
<feature type="transmembrane region" description="Helical" evidence="7">
    <location>
        <begin position="107"/>
        <end position="130"/>
    </location>
</feature>
<evidence type="ECO:0000256" key="6">
    <source>
        <dbReference type="ARBA" id="ARBA00023136"/>
    </source>
</evidence>
<sequence>MLVRCRPLARSIGIYKGLYRPHINAQLGLIVRWSSVEKSKTKQLVIPDSKKPSLTTRVVNELKHYYHGFRLLALETRLSMKYLWRLARGTTLTRRERQQLVRTVSDLLRLLPFSFFIIVPFMELALPIFLKFFPGMLPSTFQEASKEQDKIRRQLKARIEMANFLQDTLEEIALERKEKLKHVLKEDM</sequence>
<dbReference type="Proteomes" id="UP000887574">
    <property type="component" value="Unplaced"/>
</dbReference>
<dbReference type="Pfam" id="PF07766">
    <property type="entry name" value="LETM1_RBD"/>
    <property type="match status" value="1"/>
</dbReference>
<dbReference type="PANTHER" id="PTHR14009">
    <property type="entry name" value="LEUCINE ZIPPER-EF-HAND CONTAINING TRANSMEMBRANE PROTEIN"/>
    <property type="match status" value="1"/>
</dbReference>
<keyword evidence="2 7" id="KW-0812">Transmembrane</keyword>
<evidence type="ECO:0000256" key="4">
    <source>
        <dbReference type="ARBA" id="ARBA00022989"/>
    </source>
</evidence>
<keyword evidence="9" id="KW-1185">Reference proteome</keyword>
<name>A0A915CY49_9BILA</name>
<evidence type="ECO:0000259" key="8">
    <source>
        <dbReference type="Pfam" id="PF07766"/>
    </source>
</evidence>
<dbReference type="GO" id="GO:0005743">
    <property type="term" value="C:mitochondrial inner membrane"/>
    <property type="evidence" value="ECO:0007669"/>
    <property type="project" value="UniProtKB-SubCell"/>
</dbReference>
<evidence type="ECO:0000256" key="5">
    <source>
        <dbReference type="ARBA" id="ARBA00023128"/>
    </source>
</evidence>
<protein>
    <submittedName>
        <fullName evidence="10">Letm1 RBD domain-containing protein</fullName>
    </submittedName>
</protein>